<evidence type="ECO:0000256" key="1">
    <source>
        <dbReference type="SAM" id="Phobius"/>
    </source>
</evidence>
<organism evidence="2">
    <name type="scientific">Arundo donax</name>
    <name type="common">Giant reed</name>
    <name type="synonym">Donax arundinaceus</name>
    <dbReference type="NCBI Taxonomy" id="35708"/>
    <lineage>
        <taxon>Eukaryota</taxon>
        <taxon>Viridiplantae</taxon>
        <taxon>Streptophyta</taxon>
        <taxon>Embryophyta</taxon>
        <taxon>Tracheophyta</taxon>
        <taxon>Spermatophyta</taxon>
        <taxon>Magnoliopsida</taxon>
        <taxon>Liliopsida</taxon>
        <taxon>Poales</taxon>
        <taxon>Poaceae</taxon>
        <taxon>PACMAD clade</taxon>
        <taxon>Arundinoideae</taxon>
        <taxon>Arundineae</taxon>
        <taxon>Arundo</taxon>
    </lineage>
</organism>
<protein>
    <submittedName>
        <fullName evidence="2">Uncharacterized protein</fullName>
    </submittedName>
</protein>
<feature type="transmembrane region" description="Helical" evidence="1">
    <location>
        <begin position="7"/>
        <end position="28"/>
    </location>
</feature>
<reference evidence="2" key="2">
    <citation type="journal article" date="2015" name="Data Brief">
        <title>Shoot transcriptome of the giant reed, Arundo donax.</title>
        <authorList>
            <person name="Barrero R.A."/>
            <person name="Guerrero F.D."/>
            <person name="Moolhuijzen P."/>
            <person name="Goolsby J.A."/>
            <person name="Tidwell J."/>
            <person name="Bellgard S.E."/>
            <person name="Bellgard M.I."/>
        </authorList>
    </citation>
    <scope>NUCLEOTIDE SEQUENCE</scope>
    <source>
        <tissue evidence="2">Shoot tissue taken approximately 20 cm above the soil surface</tissue>
    </source>
</reference>
<sequence>MSHVLSSVFHFSFFLFVASLILVDHYLWQITYSPLESIVML</sequence>
<name>A0A0A9ARL9_ARUDO</name>
<keyword evidence="1" id="KW-0472">Membrane</keyword>
<accession>A0A0A9ARL9</accession>
<keyword evidence="1" id="KW-1133">Transmembrane helix</keyword>
<dbReference type="AlphaFoldDB" id="A0A0A9ARL9"/>
<proteinExistence type="predicted"/>
<evidence type="ECO:0000313" key="2">
    <source>
        <dbReference type="EMBL" id="JAD53776.1"/>
    </source>
</evidence>
<reference evidence="2" key="1">
    <citation type="submission" date="2014-09" db="EMBL/GenBank/DDBJ databases">
        <authorList>
            <person name="Magalhaes I.L.F."/>
            <person name="Oliveira U."/>
            <person name="Santos F.R."/>
            <person name="Vidigal T.H.D.A."/>
            <person name="Brescovit A.D."/>
            <person name="Santos A.J."/>
        </authorList>
    </citation>
    <scope>NUCLEOTIDE SEQUENCE</scope>
    <source>
        <tissue evidence="2">Shoot tissue taken approximately 20 cm above the soil surface</tissue>
    </source>
</reference>
<keyword evidence="1" id="KW-0812">Transmembrane</keyword>
<dbReference type="EMBL" id="GBRH01244119">
    <property type="protein sequence ID" value="JAD53776.1"/>
    <property type="molecule type" value="Transcribed_RNA"/>
</dbReference>